<dbReference type="AlphaFoldDB" id="A0A7W8FDV1"/>
<accession>A0A7W8FDV1</accession>
<dbReference type="Proteomes" id="UP000568022">
    <property type="component" value="Unassembled WGS sequence"/>
</dbReference>
<keyword evidence="2" id="KW-1185">Reference proteome</keyword>
<dbReference type="EMBL" id="JACHJE010000022">
    <property type="protein sequence ID" value="MBB5129841.1"/>
    <property type="molecule type" value="Genomic_DNA"/>
</dbReference>
<protein>
    <submittedName>
        <fullName evidence="1">Uncharacterized protein</fullName>
    </submittedName>
</protein>
<proteinExistence type="predicted"/>
<comment type="caution">
    <text evidence="1">The sequence shown here is derived from an EMBL/GenBank/DDBJ whole genome shotgun (WGS) entry which is preliminary data.</text>
</comment>
<sequence length="100" mass="10705">MSKPRLLPTGNCWCGCGKEVGLGKFFAQGHDKTAESALIALNYEGSVPHFLHAHGYGPQHSVTGDAVDKAGWQECVCGYRGAPDSIRRHQKKSGHSGLAE</sequence>
<evidence type="ECO:0000313" key="2">
    <source>
        <dbReference type="Proteomes" id="UP000568022"/>
    </source>
</evidence>
<evidence type="ECO:0000313" key="1">
    <source>
        <dbReference type="EMBL" id="MBB5129841.1"/>
    </source>
</evidence>
<name>A0A7W8FDV1_9ACTN</name>
<reference evidence="1 2" key="1">
    <citation type="submission" date="2020-08" db="EMBL/GenBank/DDBJ databases">
        <title>Genomic Encyclopedia of Type Strains, Phase III (KMG-III): the genomes of soil and plant-associated and newly described type strains.</title>
        <authorList>
            <person name="Whitman W."/>
        </authorList>
    </citation>
    <scope>NUCLEOTIDE SEQUENCE [LARGE SCALE GENOMIC DNA]</scope>
    <source>
        <strain evidence="1 2">CECT 3226</strain>
    </source>
</reference>
<organism evidence="1 2">
    <name type="scientific">Streptomyces griseoloalbus</name>
    <dbReference type="NCBI Taxonomy" id="67303"/>
    <lineage>
        <taxon>Bacteria</taxon>
        <taxon>Bacillati</taxon>
        <taxon>Actinomycetota</taxon>
        <taxon>Actinomycetes</taxon>
        <taxon>Kitasatosporales</taxon>
        <taxon>Streptomycetaceae</taxon>
        <taxon>Streptomyces</taxon>
    </lineage>
</organism>
<gene>
    <name evidence="1" type="ORF">FHS32_006635</name>
</gene>